<dbReference type="Proteomes" id="UP000230605">
    <property type="component" value="Chromosome 5"/>
</dbReference>
<dbReference type="InterPro" id="IPR000210">
    <property type="entry name" value="BTB/POZ_dom"/>
</dbReference>
<evidence type="ECO:0000259" key="1">
    <source>
        <dbReference type="PROSITE" id="PS50097"/>
    </source>
</evidence>
<dbReference type="Pfam" id="PF00651">
    <property type="entry name" value="BTB"/>
    <property type="match status" value="1"/>
</dbReference>
<feature type="domain" description="BTB" evidence="1">
    <location>
        <begin position="10"/>
        <end position="80"/>
    </location>
</feature>
<organism evidence="2 4">
    <name type="scientific">Cercospora beticola</name>
    <name type="common">Sugarbeet leaf spot fungus</name>
    <dbReference type="NCBI Taxonomy" id="122368"/>
    <lineage>
        <taxon>Eukaryota</taxon>
        <taxon>Fungi</taxon>
        <taxon>Dikarya</taxon>
        <taxon>Ascomycota</taxon>
        <taxon>Pezizomycotina</taxon>
        <taxon>Dothideomycetes</taxon>
        <taxon>Dothideomycetidae</taxon>
        <taxon>Mycosphaerellales</taxon>
        <taxon>Mycosphaerellaceae</taxon>
        <taxon>Cercospora</taxon>
    </lineage>
</organism>
<dbReference type="Gene3D" id="3.30.710.10">
    <property type="entry name" value="Potassium Channel Kv1.1, Chain A"/>
    <property type="match status" value="1"/>
</dbReference>
<proteinExistence type="predicted"/>
<dbReference type="Proteomes" id="UP001302367">
    <property type="component" value="Chromosome 5"/>
</dbReference>
<dbReference type="OrthoDB" id="3625626at2759"/>
<keyword evidence="5" id="KW-1185">Reference proteome</keyword>
<dbReference type="PANTHER" id="PTHR47843">
    <property type="entry name" value="BTB DOMAIN-CONTAINING PROTEIN-RELATED"/>
    <property type="match status" value="1"/>
</dbReference>
<accession>A0A2G5H9F9</accession>
<reference evidence="2 4" key="1">
    <citation type="submission" date="2015-10" db="EMBL/GenBank/DDBJ databases">
        <title>The cercosporin biosynthetic gene cluster was horizontally transferred to several fungal lineages and shown to be expanded in Cercospora beticola based on microsynteny with recipient genomes.</title>
        <authorList>
            <person name="De Jonge R."/>
            <person name="Ebert M.K."/>
            <person name="Suttle J.C."/>
            <person name="Jurick Ii W.M."/>
            <person name="Secor G.A."/>
            <person name="Thomma B.P."/>
            <person name="Van De Peer Y."/>
            <person name="Bolton M.D."/>
        </authorList>
    </citation>
    <scope>NUCLEOTIDE SEQUENCE [LARGE SCALE GENOMIC DNA]</scope>
    <source>
        <strain evidence="2 4">09-40</strain>
    </source>
</reference>
<dbReference type="PROSITE" id="PS50097">
    <property type="entry name" value="BTB"/>
    <property type="match status" value="1"/>
</dbReference>
<dbReference type="PANTHER" id="PTHR47843:SF2">
    <property type="entry name" value="BTB DOMAIN-CONTAINING PROTEIN"/>
    <property type="match status" value="1"/>
</dbReference>
<dbReference type="EMBL" id="LKMD01000108">
    <property type="protein sequence ID" value="PIA88943.1"/>
    <property type="molecule type" value="Genomic_DNA"/>
</dbReference>
<evidence type="ECO:0000313" key="5">
    <source>
        <dbReference type="Proteomes" id="UP001302367"/>
    </source>
</evidence>
<name>A0A2G5H9F9_CERBT</name>
<dbReference type="InterPro" id="IPR011333">
    <property type="entry name" value="SKP1/BTB/POZ_sf"/>
</dbReference>
<sequence length="265" mass="29851">MAPTTASPFITIRVDDGKARPTHFFVQKDVLCRTSPFMQARCKPEWSQNGNNTIILPETTPQAFQLYIDWLYHGSVCPSKYATLEESSKAYFVLGTAYVLGEILQDIPFRVAIIDTLHQRCLPEDFEPSVAWVVDIITVIYNGTTNASGARRFVTDMVLVKNVSAELWDYSDELHKDFFRDLARTYHLKGGTEAASLRWTSPGCHYHANDLDSTCPCLIADEPKHGSGNQSAKRKTLSRDEGGGVKFLRQNRVERWSDNAGILWA</sequence>
<gene>
    <name evidence="2" type="ORF">CB0940_07308</name>
    <name evidence="3" type="ORF">RHO25_007883</name>
</gene>
<evidence type="ECO:0000313" key="3">
    <source>
        <dbReference type="EMBL" id="WPB03246.1"/>
    </source>
</evidence>
<evidence type="ECO:0000313" key="2">
    <source>
        <dbReference type="EMBL" id="PIA88943.1"/>
    </source>
</evidence>
<dbReference type="EMBL" id="CP134188">
    <property type="protein sequence ID" value="WPB03246.1"/>
    <property type="molecule type" value="Genomic_DNA"/>
</dbReference>
<dbReference type="SUPFAM" id="SSF54695">
    <property type="entry name" value="POZ domain"/>
    <property type="match status" value="1"/>
</dbReference>
<dbReference type="CDD" id="cd18186">
    <property type="entry name" value="BTB_POZ_ZBTB_KLHL-like"/>
    <property type="match status" value="1"/>
</dbReference>
<protein>
    <recommendedName>
        <fullName evidence="1">BTB domain-containing protein</fullName>
    </recommendedName>
</protein>
<reference evidence="3 5" key="2">
    <citation type="submission" date="2023-09" db="EMBL/GenBank/DDBJ databases">
        <title>Complete-Gapless Cercospora beticola genome.</title>
        <authorList>
            <person name="Wyatt N.A."/>
            <person name="Spanner R.E."/>
            <person name="Bolton M.D."/>
        </authorList>
    </citation>
    <scope>NUCLEOTIDE SEQUENCE [LARGE SCALE GENOMIC DNA]</scope>
    <source>
        <strain evidence="3">Cb09-40</strain>
    </source>
</reference>
<evidence type="ECO:0000313" key="4">
    <source>
        <dbReference type="Proteomes" id="UP000230605"/>
    </source>
</evidence>
<dbReference type="AlphaFoldDB" id="A0A2G5H9F9"/>